<keyword evidence="1" id="KW-0472">Membrane</keyword>
<evidence type="ECO:0000256" key="1">
    <source>
        <dbReference type="SAM" id="Phobius"/>
    </source>
</evidence>
<dbReference type="Proteomes" id="UP000502117">
    <property type="component" value="Chromosome"/>
</dbReference>
<evidence type="ECO:0000313" key="2">
    <source>
        <dbReference type="EMBL" id="QIJ06286.1"/>
    </source>
</evidence>
<protein>
    <submittedName>
        <fullName evidence="2">Uncharacterized protein</fullName>
    </submittedName>
</protein>
<reference evidence="2 3" key="1">
    <citation type="submission" date="2019-11" db="EMBL/GenBank/DDBJ databases">
        <title>Complete Genome Sequence of Shewanella chilikensis Strain DC57, Isolated from Corroded Seal Rings at a floating production facility in Australia.</title>
        <authorList>
            <person name="Salgar-Chaparro S.J."/>
            <person name="Castillo-Villamizar G.A."/>
            <person name="Poehlein A."/>
            <person name="Daniel R."/>
            <person name="Machuca L."/>
        </authorList>
    </citation>
    <scope>NUCLEOTIDE SEQUENCE [LARGE SCALE GENOMIC DNA]</scope>
    <source>
        <strain evidence="2 3">DC57</strain>
    </source>
</reference>
<organism evidence="2 3">
    <name type="scientific">Shewanella chilikensis</name>
    <dbReference type="NCBI Taxonomy" id="558541"/>
    <lineage>
        <taxon>Bacteria</taxon>
        <taxon>Pseudomonadati</taxon>
        <taxon>Pseudomonadota</taxon>
        <taxon>Gammaproteobacteria</taxon>
        <taxon>Alteromonadales</taxon>
        <taxon>Shewanellaceae</taxon>
        <taxon>Shewanella</taxon>
    </lineage>
</organism>
<proteinExistence type="predicted"/>
<keyword evidence="1" id="KW-0812">Transmembrane</keyword>
<dbReference type="RefSeq" id="WP_165565815.1">
    <property type="nucleotide sequence ID" value="NZ_CP045857.1"/>
</dbReference>
<name>A0A6G7LWU7_9GAMM</name>
<evidence type="ECO:0000313" key="3">
    <source>
        <dbReference type="Proteomes" id="UP000502117"/>
    </source>
</evidence>
<gene>
    <name evidence="2" type="ORF">GII14_20350</name>
</gene>
<feature type="transmembrane region" description="Helical" evidence="1">
    <location>
        <begin position="72"/>
        <end position="90"/>
    </location>
</feature>
<feature type="transmembrane region" description="Helical" evidence="1">
    <location>
        <begin position="42"/>
        <end position="60"/>
    </location>
</feature>
<keyword evidence="1" id="KW-1133">Transmembrane helix</keyword>
<sequence>MTKNPQQARLCQYQQHMLMTELKAEPGKLKLIWRSRQTQLKYALWGLLAMLAGILGVLVLDPARQDTWFTTAIIAIVLGLSGIIMGLNLYRLLKPVTLDLQQGCFFRGRKSKPLSQLCRIEVQRNTHNERSRSHMLEHLTDEELISVSVVLCFAERERLGFGLFKPQKQATDKARAYAQTLAELIGFNGEITVTQGSGLGR</sequence>
<dbReference type="EMBL" id="CP045857">
    <property type="protein sequence ID" value="QIJ06286.1"/>
    <property type="molecule type" value="Genomic_DNA"/>
</dbReference>
<dbReference type="AlphaFoldDB" id="A0A6G7LWU7"/>
<dbReference type="KEGG" id="schk:GII14_20350"/>
<accession>A0A6G7LWU7</accession>